<dbReference type="SUPFAM" id="SSF48452">
    <property type="entry name" value="TPR-like"/>
    <property type="match status" value="1"/>
</dbReference>
<dbReference type="InterPro" id="IPR014162">
    <property type="entry name" value="CpoB_C"/>
</dbReference>
<feature type="region of interest" description="Disordered" evidence="2">
    <location>
        <begin position="87"/>
        <end position="127"/>
    </location>
</feature>
<dbReference type="HAMAP" id="MF_02066">
    <property type="entry name" value="CpoB"/>
    <property type="match status" value="1"/>
</dbReference>
<keyword evidence="1" id="KW-0574">Periplasm</keyword>
<keyword evidence="1" id="KW-0732">Signal</keyword>
<dbReference type="Gene3D" id="1.25.40.10">
    <property type="entry name" value="Tetratricopeptide repeat domain"/>
    <property type="match status" value="1"/>
</dbReference>
<dbReference type="GO" id="GO:0030288">
    <property type="term" value="C:outer membrane-bounded periplasmic space"/>
    <property type="evidence" value="ECO:0007669"/>
    <property type="project" value="UniProtKB-UniRule"/>
</dbReference>
<keyword evidence="1" id="KW-0175">Coiled coil</keyword>
<comment type="function">
    <text evidence="1">Mediates coordination of peptidoglycan synthesis and outer membrane constriction during cell division.</text>
</comment>
<dbReference type="NCBIfam" id="TIGR02795">
    <property type="entry name" value="tol_pal_ybgF"/>
    <property type="match status" value="1"/>
</dbReference>
<comment type="subcellular location">
    <subcellularLocation>
        <location evidence="1">Periplasm</location>
    </subcellularLocation>
</comment>
<keyword evidence="1" id="KW-0131">Cell cycle</keyword>
<evidence type="ECO:0000256" key="1">
    <source>
        <dbReference type="HAMAP-Rule" id="MF_02066"/>
    </source>
</evidence>
<sequence length="251" mass="27307" precursor="true">MAAFAQKLSAAMKIFRSSLLAIALVLPTAAGAQRADPVYLEDRFNQLQQSITMLTGQIEQLQYRNQQLQQQLEKMQADYEYRLDQMEKGRGGAGGPRPAGGAAGGGAQAAAPPPPPPAPPAAGGSADQMYHDAMKKLQDGDNAGAERGFKAFLQSNPKHTLAGNAQYWLGESYYARKDYQNAMTAFAEGYKNYKTSPKGPDNLLKLGITLAVMGRKADACQIFSKFSQDYPRAPDLQKRRVDQERQKNGCG</sequence>
<dbReference type="InterPro" id="IPR011990">
    <property type="entry name" value="TPR-like_helical_dom_sf"/>
</dbReference>
<proteinExistence type="inferred from homology"/>
<organism evidence="3 4">
    <name type="scientific">Reyranella soli</name>
    <dbReference type="NCBI Taxonomy" id="1230389"/>
    <lineage>
        <taxon>Bacteria</taxon>
        <taxon>Pseudomonadati</taxon>
        <taxon>Pseudomonadota</taxon>
        <taxon>Alphaproteobacteria</taxon>
        <taxon>Hyphomicrobiales</taxon>
        <taxon>Reyranellaceae</taxon>
        <taxon>Reyranella</taxon>
    </lineage>
</organism>
<keyword evidence="1" id="KW-0132">Cell division</keyword>
<name>A0A512N8S9_9HYPH</name>
<feature type="chain" id="PRO_5022275361" description="Cell division coordinator CpoB" evidence="1">
    <location>
        <begin position="33"/>
        <end position="251"/>
    </location>
</feature>
<reference evidence="3 4" key="1">
    <citation type="submission" date="2019-07" db="EMBL/GenBank/DDBJ databases">
        <title>Whole genome shotgun sequence of Reyranella soli NBRC 108950.</title>
        <authorList>
            <person name="Hosoyama A."/>
            <person name="Uohara A."/>
            <person name="Ohji S."/>
            <person name="Ichikawa N."/>
        </authorList>
    </citation>
    <scope>NUCLEOTIDE SEQUENCE [LARGE SCALE GENOMIC DNA]</scope>
    <source>
        <strain evidence="3 4">NBRC 108950</strain>
    </source>
</reference>
<keyword evidence="4" id="KW-1185">Reference proteome</keyword>
<dbReference type="GO" id="GO:0043093">
    <property type="term" value="P:FtsZ-dependent cytokinesis"/>
    <property type="evidence" value="ECO:0007669"/>
    <property type="project" value="UniProtKB-UniRule"/>
</dbReference>
<evidence type="ECO:0000256" key="2">
    <source>
        <dbReference type="SAM" id="MobiDB-lite"/>
    </source>
</evidence>
<dbReference type="AlphaFoldDB" id="A0A512N8S9"/>
<feature type="signal peptide" evidence="1">
    <location>
        <begin position="1"/>
        <end position="32"/>
    </location>
</feature>
<evidence type="ECO:0000313" key="4">
    <source>
        <dbReference type="Proteomes" id="UP000321058"/>
    </source>
</evidence>
<comment type="caution">
    <text evidence="3">The sequence shown here is derived from an EMBL/GenBank/DDBJ whole genome shotgun (WGS) entry which is preliminary data.</text>
</comment>
<dbReference type="Pfam" id="PF13174">
    <property type="entry name" value="TPR_6"/>
    <property type="match status" value="2"/>
</dbReference>
<protein>
    <recommendedName>
        <fullName evidence="1">Cell division coordinator CpoB</fullName>
    </recommendedName>
</protein>
<accession>A0A512N8S9</accession>
<gene>
    <name evidence="1" type="primary">cpoB</name>
    <name evidence="3" type="ORF">RSO01_25430</name>
</gene>
<dbReference type="InterPro" id="IPR034706">
    <property type="entry name" value="CpoB"/>
</dbReference>
<dbReference type="InterPro" id="IPR019734">
    <property type="entry name" value="TPR_rpt"/>
</dbReference>
<feature type="compositionally biased region" description="Pro residues" evidence="2">
    <location>
        <begin position="111"/>
        <end position="120"/>
    </location>
</feature>
<dbReference type="Proteomes" id="UP000321058">
    <property type="component" value="Unassembled WGS sequence"/>
</dbReference>
<evidence type="ECO:0000313" key="3">
    <source>
        <dbReference type="EMBL" id="GEP55377.1"/>
    </source>
</evidence>
<feature type="coiled-coil region" evidence="1">
    <location>
        <begin position="51"/>
        <end position="85"/>
    </location>
</feature>
<feature type="compositionally biased region" description="Gly residues" evidence="2">
    <location>
        <begin position="91"/>
        <end position="107"/>
    </location>
</feature>
<dbReference type="EMBL" id="BKAJ01000037">
    <property type="protein sequence ID" value="GEP55377.1"/>
    <property type="molecule type" value="Genomic_DNA"/>
</dbReference>
<comment type="similarity">
    <text evidence="1">Belongs to the CpoB family.</text>
</comment>